<dbReference type="AlphaFoldDB" id="A0A3B0UKW6"/>
<organism evidence="2">
    <name type="scientific">hydrothermal vent metagenome</name>
    <dbReference type="NCBI Taxonomy" id="652676"/>
    <lineage>
        <taxon>unclassified sequences</taxon>
        <taxon>metagenomes</taxon>
        <taxon>ecological metagenomes</taxon>
    </lineage>
</organism>
<gene>
    <name evidence="2" type="ORF">MNBD_BACTEROID06-568</name>
</gene>
<dbReference type="PANTHER" id="PTHR43781:SF1">
    <property type="entry name" value="SACCHAROPINE DEHYDROGENASE"/>
    <property type="match status" value="1"/>
</dbReference>
<proteinExistence type="predicted"/>
<dbReference type="SUPFAM" id="SSF51735">
    <property type="entry name" value="NAD(P)-binding Rossmann-fold domains"/>
    <property type="match status" value="1"/>
</dbReference>
<name>A0A3B0UKW6_9ZZZZ</name>
<accession>A0A3B0UKW6</accession>
<feature type="domain" description="Saccharopine dehydrogenase NADP binding" evidence="1">
    <location>
        <begin position="5"/>
        <end position="123"/>
    </location>
</feature>
<dbReference type="PANTHER" id="PTHR43781">
    <property type="entry name" value="SACCHAROPINE DEHYDROGENASE"/>
    <property type="match status" value="1"/>
</dbReference>
<evidence type="ECO:0000313" key="2">
    <source>
        <dbReference type="EMBL" id="VAW25977.1"/>
    </source>
</evidence>
<dbReference type="EMBL" id="UOES01000046">
    <property type="protein sequence ID" value="VAW25977.1"/>
    <property type="molecule type" value="Genomic_DNA"/>
</dbReference>
<dbReference type="InterPro" id="IPR005097">
    <property type="entry name" value="Sacchrp_dh_NADP-bd"/>
</dbReference>
<evidence type="ECO:0000259" key="1">
    <source>
        <dbReference type="Pfam" id="PF03435"/>
    </source>
</evidence>
<dbReference type="Gene3D" id="3.40.50.720">
    <property type="entry name" value="NAD(P)-binding Rossmann-like Domain"/>
    <property type="match status" value="1"/>
</dbReference>
<dbReference type="InterPro" id="IPR036291">
    <property type="entry name" value="NAD(P)-bd_dom_sf"/>
</dbReference>
<sequence length="352" mass="39223">MDNFFIYGAYGYTGRLITEHAVKQGLNPILGGRDAEKTKALAKQHELNFEVLDANDAEKWNDVLSKISLVLNCAGPFALTVKDIVPKCIEHNVHYLDITGEIEVFEYIQGLNQQARDKNVVLMPGVGFDIVPTDCLSAQLHAKLPTATHLELAFQGTSGVSRGTALSMARRYHTGGTIRENGQMKSVPLAYEDKIIQFGEKERLCVTIPWGDVFTAYFSTQIENIKVYTGVSEKTLKSLRTYRKFKVIAKTRLAQWVFKKIIKSKINGPSAIKRATCITHVWGKVTDTTTGQTVVAELTTPESYHLTALTAIKSTIRVLKGKCTPGYQTPVTAFGKDFILKFEKVKLNFKNQ</sequence>
<reference evidence="2" key="1">
    <citation type="submission" date="2018-06" db="EMBL/GenBank/DDBJ databases">
        <authorList>
            <person name="Zhirakovskaya E."/>
        </authorList>
    </citation>
    <scope>NUCLEOTIDE SEQUENCE</scope>
</reference>
<protein>
    <submittedName>
        <fullName evidence="2">INTEGRAL MEMBRANE PROTEIN (Rhomboid family)</fullName>
    </submittedName>
</protein>
<dbReference type="Pfam" id="PF03435">
    <property type="entry name" value="Sacchrp_dh_NADP"/>
    <property type="match status" value="1"/>
</dbReference>